<dbReference type="Gene3D" id="1.10.340.70">
    <property type="match status" value="1"/>
</dbReference>
<sequence length="543" mass="62051">MISELESYGAELKKIKVYLIKIGPARREGTISKVKFSEAQELYDRFSNYLITVESDLKSGKIKGQDISLVETAVERINVLYNDIVKLCNVEELIVLSKPETKMSTITFDLKTALNLLPVLTNEETVTKQLIDNIEYYDSILSTPECKQNLIKFVLKSRLSQAAKLKLKTTYSSVSSLVQDMRSELLPKKAATAIQTKLQKIRQHEKSISNYGEEINELFVDLTISQANGDTKCYEILKPINEKLAIKQFADGLRNRKLSTIISARNYDSLKDAIQAAQDEEVSLSGSIYFSHLDLHQGSQISRAEFVNELENLCAQEGIGTVSIVKCRDNEIFIKKLVEEINKRKHKIKITLCVLNNVQTINNKDDRRVILNDFHLLPSSGHAGMRRMSNNIKKYYYWPGLEKDVKEFLKRCDKCQRQKYSLPIKEPIIITTTSNTAFEKIYLDIVGPLDTDNYKNTYILTLQCELTKYVEAYALQTKQANEVARNFVNNFILRYGVPKEIATDRGQEFMSIVFKEDGGVVVSLYNILLSTLYLYNHVFNLLS</sequence>
<evidence type="ECO:0000259" key="2">
    <source>
        <dbReference type="PROSITE" id="PS50994"/>
    </source>
</evidence>
<feature type="domain" description="Integrase catalytic" evidence="2">
    <location>
        <begin position="423"/>
        <end position="543"/>
    </location>
</feature>
<dbReference type="GO" id="GO:0015074">
    <property type="term" value="P:DNA integration"/>
    <property type="evidence" value="ECO:0007669"/>
    <property type="project" value="InterPro"/>
</dbReference>
<organism evidence="3 4">
    <name type="scientific">Spodoptera exigua</name>
    <name type="common">Beet armyworm</name>
    <name type="synonym">Noctua fulgens</name>
    <dbReference type="NCBI Taxonomy" id="7107"/>
    <lineage>
        <taxon>Eukaryota</taxon>
        <taxon>Metazoa</taxon>
        <taxon>Ecdysozoa</taxon>
        <taxon>Arthropoda</taxon>
        <taxon>Hexapoda</taxon>
        <taxon>Insecta</taxon>
        <taxon>Pterygota</taxon>
        <taxon>Neoptera</taxon>
        <taxon>Endopterygota</taxon>
        <taxon>Lepidoptera</taxon>
        <taxon>Glossata</taxon>
        <taxon>Ditrysia</taxon>
        <taxon>Noctuoidea</taxon>
        <taxon>Noctuidae</taxon>
        <taxon>Amphipyrinae</taxon>
        <taxon>Spodoptera</taxon>
    </lineage>
</organism>
<dbReference type="InterPro" id="IPR050951">
    <property type="entry name" value="Retrovirus_Pol_polyprotein"/>
</dbReference>
<dbReference type="Gene3D" id="3.30.420.10">
    <property type="entry name" value="Ribonuclease H-like superfamily/Ribonuclease H"/>
    <property type="match status" value="1"/>
</dbReference>
<comment type="caution">
    <text evidence="3">The sequence shown here is derived from an EMBL/GenBank/DDBJ whole genome shotgun (WGS) entry which is preliminary data.</text>
</comment>
<reference evidence="3" key="1">
    <citation type="journal article" date="2021" name="G3 (Bethesda)">
        <title>Genome and transcriptome analysis of the beet armyworm Spodoptera exigua reveals targets for pest control. .</title>
        <authorList>
            <person name="Simon S."/>
            <person name="Breeschoten T."/>
            <person name="Jansen H.J."/>
            <person name="Dirks R.P."/>
            <person name="Schranz M.E."/>
            <person name="Ros V.I.D."/>
        </authorList>
    </citation>
    <scope>NUCLEOTIDE SEQUENCE</scope>
    <source>
        <strain evidence="3">TB_SE_WUR_2020</strain>
    </source>
</reference>
<dbReference type="InterPro" id="IPR041588">
    <property type="entry name" value="Integrase_H2C2"/>
</dbReference>
<dbReference type="SUPFAM" id="SSF53098">
    <property type="entry name" value="Ribonuclease H-like"/>
    <property type="match status" value="1"/>
</dbReference>
<dbReference type="InterPro" id="IPR001584">
    <property type="entry name" value="Integrase_cat-core"/>
</dbReference>
<dbReference type="Proteomes" id="UP000814243">
    <property type="component" value="Unassembled WGS sequence"/>
</dbReference>
<evidence type="ECO:0000313" key="3">
    <source>
        <dbReference type="EMBL" id="KAH9633129.1"/>
    </source>
</evidence>
<accession>A0A922MAW7</accession>
<dbReference type="InterPro" id="IPR012337">
    <property type="entry name" value="RNaseH-like_sf"/>
</dbReference>
<evidence type="ECO:0000256" key="1">
    <source>
        <dbReference type="ARBA" id="ARBA00012493"/>
    </source>
</evidence>
<evidence type="ECO:0000313" key="4">
    <source>
        <dbReference type="Proteomes" id="UP000814243"/>
    </source>
</evidence>
<dbReference type="GO" id="GO:0003676">
    <property type="term" value="F:nucleic acid binding"/>
    <property type="evidence" value="ECO:0007669"/>
    <property type="project" value="InterPro"/>
</dbReference>
<dbReference type="GO" id="GO:0003964">
    <property type="term" value="F:RNA-directed DNA polymerase activity"/>
    <property type="evidence" value="ECO:0007669"/>
    <property type="project" value="UniProtKB-EC"/>
</dbReference>
<name>A0A922MAW7_SPOEX</name>
<dbReference type="EMBL" id="JACEFF010000669">
    <property type="protein sequence ID" value="KAH9633129.1"/>
    <property type="molecule type" value="Genomic_DNA"/>
</dbReference>
<dbReference type="PANTHER" id="PTHR37984">
    <property type="entry name" value="PROTEIN CBG26694"/>
    <property type="match status" value="1"/>
</dbReference>
<dbReference type="EC" id="2.7.7.49" evidence="1"/>
<protein>
    <recommendedName>
        <fullName evidence="1">RNA-directed DNA polymerase</fullName>
        <ecNumber evidence="1">2.7.7.49</ecNumber>
    </recommendedName>
</protein>
<dbReference type="AlphaFoldDB" id="A0A922MAW7"/>
<gene>
    <name evidence="3" type="ORF">HF086_014453</name>
</gene>
<dbReference type="InterPro" id="IPR036397">
    <property type="entry name" value="RNaseH_sf"/>
</dbReference>
<dbReference type="Pfam" id="PF17921">
    <property type="entry name" value="Integrase_H2C2"/>
    <property type="match status" value="1"/>
</dbReference>
<dbReference type="PROSITE" id="PS50994">
    <property type="entry name" value="INTEGRASE"/>
    <property type="match status" value="1"/>
</dbReference>
<dbReference type="PANTHER" id="PTHR37984:SF5">
    <property type="entry name" value="PROTEIN NYNRIN-LIKE"/>
    <property type="match status" value="1"/>
</dbReference>
<proteinExistence type="predicted"/>